<keyword evidence="3" id="KW-0812">Transmembrane</keyword>
<evidence type="ECO:0000256" key="1">
    <source>
        <dbReference type="ARBA" id="ARBA00004167"/>
    </source>
</evidence>
<sequence>MVEAGEGVTHVGSVMNQLEDTSREIKECYERLDYIENKLRRRYYPTDEKKRLEKEVKDIKSHLSRHENNLRSLRGENRVAMLLSVLLLALGNEGGRSTNTEVLLGRISQTSL</sequence>
<comment type="caution">
    <text evidence="8">The sequence shown here is derived from an EMBL/GenBank/DDBJ whole genome shotgun (WGS) entry which is preliminary data.</text>
</comment>
<evidence type="ECO:0000256" key="2">
    <source>
        <dbReference type="ARBA" id="ARBA00022350"/>
    </source>
</evidence>
<evidence type="ECO:0000313" key="8">
    <source>
        <dbReference type="EMBL" id="KAK8383841.1"/>
    </source>
</evidence>
<reference evidence="8 9" key="1">
    <citation type="submission" date="2023-03" db="EMBL/GenBank/DDBJ databases">
        <title>High-quality genome of Scylla paramamosain provides insights in environmental adaptation.</title>
        <authorList>
            <person name="Zhang L."/>
        </authorList>
    </citation>
    <scope>NUCLEOTIDE SEQUENCE [LARGE SCALE GENOMIC DNA]</scope>
    <source>
        <strain evidence="8">LZ_2023a</strain>
        <tissue evidence="8">Muscle</tissue>
    </source>
</reference>
<dbReference type="EMBL" id="JARAKH010000036">
    <property type="protein sequence ID" value="KAK8383841.1"/>
    <property type="molecule type" value="Genomic_DNA"/>
</dbReference>
<comment type="subcellular location">
    <subcellularLocation>
        <location evidence="1">Membrane</location>
        <topology evidence="1">Single-pass membrane protein</topology>
    </subcellularLocation>
</comment>
<feature type="coiled-coil region" evidence="7">
    <location>
        <begin position="18"/>
        <end position="76"/>
    </location>
</feature>
<evidence type="ECO:0000256" key="4">
    <source>
        <dbReference type="ARBA" id="ARBA00022989"/>
    </source>
</evidence>
<evidence type="ECO:0000256" key="3">
    <source>
        <dbReference type="ARBA" id="ARBA00022692"/>
    </source>
</evidence>
<protein>
    <recommendedName>
        <fullName evidence="2">Coiled-coil domain-containing protein 167</fullName>
    </recommendedName>
</protein>
<dbReference type="Pfam" id="PF15188">
    <property type="entry name" value="CCDC-167"/>
    <property type="match status" value="1"/>
</dbReference>
<dbReference type="PANTHER" id="PTHR31759">
    <property type="entry name" value="COILED-COIL DOMAIN-CONTAINING PROTEIN 167"/>
    <property type="match status" value="1"/>
</dbReference>
<keyword evidence="9" id="KW-1185">Reference proteome</keyword>
<keyword evidence="4" id="KW-1133">Transmembrane helix</keyword>
<evidence type="ECO:0000256" key="6">
    <source>
        <dbReference type="ARBA" id="ARBA00023136"/>
    </source>
</evidence>
<dbReference type="InterPro" id="IPR028194">
    <property type="entry name" value="CC167"/>
</dbReference>
<dbReference type="PANTHER" id="PTHR31759:SF1">
    <property type="entry name" value="COILED-COIL DOMAIN-CONTAINING PROTEIN 167"/>
    <property type="match status" value="1"/>
</dbReference>
<keyword evidence="5 7" id="KW-0175">Coiled coil</keyword>
<accession>A0AAW0TAJ8</accession>
<gene>
    <name evidence="8" type="ORF">O3P69_015938</name>
</gene>
<evidence type="ECO:0000313" key="9">
    <source>
        <dbReference type="Proteomes" id="UP001487740"/>
    </source>
</evidence>
<organism evidence="8 9">
    <name type="scientific">Scylla paramamosain</name>
    <name type="common">Mud crab</name>
    <dbReference type="NCBI Taxonomy" id="85552"/>
    <lineage>
        <taxon>Eukaryota</taxon>
        <taxon>Metazoa</taxon>
        <taxon>Ecdysozoa</taxon>
        <taxon>Arthropoda</taxon>
        <taxon>Crustacea</taxon>
        <taxon>Multicrustacea</taxon>
        <taxon>Malacostraca</taxon>
        <taxon>Eumalacostraca</taxon>
        <taxon>Eucarida</taxon>
        <taxon>Decapoda</taxon>
        <taxon>Pleocyemata</taxon>
        <taxon>Brachyura</taxon>
        <taxon>Eubrachyura</taxon>
        <taxon>Portunoidea</taxon>
        <taxon>Portunidae</taxon>
        <taxon>Portuninae</taxon>
        <taxon>Scylla</taxon>
    </lineage>
</organism>
<evidence type="ECO:0000256" key="5">
    <source>
        <dbReference type="ARBA" id="ARBA00023054"/>
    </source>
</evidence>
<evidence type="ECO:0000256" key="7">
    <source>
        <dbReference type="SAM" id="Coils"/>
    </source>
</evidence>
<proteinExistence type="predicted"/>
<name>A0AAW0TAJ8_SCYPA</name>
<keyword evidence="6" id="KW-0472">Membrane</keyword>
<dbReference type="AlphaFoldDB" id="A0AAW0TAJ8"/>
<dbReference type="GO" id="GO:0016020">
    <property type="term" value="C:membrane"/>
    <property type="evidence" value="ECO:0007669"/>
    <property type="project" value="UniProtKB-SubCell"/>
</dbReference>
<dbReference type="Proteomes" id="UP001487740">
    <property type="component" value="Unassembled WGS sequence"/>
</dbReference>